<organism evidence="7 8">
    <name type="scientific">Iphiclides podalirius</name>
    <name type="common">scarce swallowtail</name>
    <dbReference type="NCBI Taxonomy" id="110791"/>
    <lineage>
        <taxon>Eukaryota</taxon>
        <taxon>Metazoa</taxon>
        <taxon>Ecdysozoa</taxon>
        <taxon>Arthropoda</taxon>
        <taxon>Hexapoda</taxon>
        <taxon>Insecta</taxon>
        <taxon>Pterygota</taxon>
        <taxon>Neoptera</taxon>
        <taxon>Endopterygota</taxon>
        <taxon>Lepidoptera</taxon>
        <taxon>Glossata</taxon>
        <taxon>Ditrysia</taxon>
        <taxon>Papilionoidea</taxon>
        <taxon>Papilionidae</taxon>
        <taxon>Papilioninae</taxon>
        <taxon>Iphiclides</taxon>
    </lineage>
</organism>
<dbReference type="EMBL" id="OW152832">
    <property type="protein sequence ID" value="CAH2052239.1"/>
    <property type="molecule type" value="Genomic_DNA"/>
</dbReference>
<keyword evidence="3" id="KW-0436">Ligase</keyword>
<dbReference type="InterPro" id="IPR042099">
    <property type="entry name" value="ANL_N_sf"/>
</dbReference>
<reference evidence="7" key="1">
    <citation type="submission" date="2022-03" db="EMBL/GenBank/DDBJ databases">
        <authorList>
            <person name="Martin H S."/>
        </authorList>
    </citation>
    <scope>NUCLEOTIDE SEQUENCE</scope>
</reference>
<dbReference type="PANTHER" id="PTHR24096:SF149">
    <property type="entry name" value="AMP-BINDING DOMAIN-CONTAINING PROTEIN-RELATED"/>
    <property type="match status" value="1"/>
</dbReference>
<evidence type="ECO:0000256" key="1">
    <source>
        <dbReference type="ARBA" id="ARBA00004275"/>
    </source>
</evidence>
<accession>A0ABN8IBF5</accession>
<dbReference type="Pfam" id="PF13193">
    <property type="entry name" value="AMP-binding_C"/>
    <property type="match status" value="1"/>
</dbReference>
<keyword evidence="8" id="KW-1185">Reference proteome</keyword>
<evidence type="ECO:0000259" key="5">
    <source>
        <dbReference type="Pfam" id="PF00501"/>
    </source>
</evidence>
<dbReference type="SUPFAM" id="SSF56801">
    <property type="entry name" value="Acetyl-CoA synthetase-like"/>
    <property type="match status" value="1"/>
</dbReference>
<gene>
    <name evidence="7" type="ORF">IPOD504_LOCUS8135</name>
</gene>
<feature type="domain" description="AMP-dependent synthetase/ligase" evidence="5">
    <location>
        <begin position="45"/>
        <end position="405"/>
    </location>
</feature>
<dbReference type="Pfam" id="PF00501">
    <property type="entry name" value="AMP-binding"/>
    <property type="match status" value="1"/>
</dbReference>
<comment type="subcellular location">
    <subcellularLocation>
        <location evidence="1">Peroxisome</location>
    </subcellularLocation>
</comment>
<evidence type="ECO:0000313" key="7">
    <source>
        <dbReference type="EMBL" id="CAH2052239.1"/>
    </source>
</evidence>
<dbReference type="Gene3D" id="3.30.300.30">
    <property type="match status" value="1"/>
</dbReference>
<feature type="non-terminal residue" evidence="7">
    <location>
        <position position="1"/>
    </location>
</feature>
<evidence type="ECO:0000259" key="6">
    <source>
        <dbReference type="Pfam" id="PF13193"/>
    </source>
</evidence>
<evidence type="ECO:0000256" key="4">
    <source>
        <dbReference type="ARBA" id="ARBA00023140"/>
    </source>
</evidence>
<name>A0ABN8IBF5_9NEOP</name>
<dbReference type="Proteomes" id="UP000837857">
    <property type="component" value="Chromosome 20"/>
</dbReference>
<protein>
    <submittedName>
        <fullName evidence="7">Uncharacterized protein</fullName>
    </submittedName>
</protein>
<dbReference type="Gene3D" id="3.40.50.12780">
    <property type="entry name" value="N-terminal domain of ligase-like"/>
    <property type="match status" value="1"/>
</dbReference>
<dbReference type="InterPro" id="IPR025110">
    <property type="entry name" value="AMP-bd_C"/>
</dbReference>
<feature type="domain" description="AMP-binding enzyme C-terminal" evidence="6">
    <location>
        <begin position="456"/>
        <end position="532"/>
    </location>
</feature>
<dbReference type="InterPro" id="IPR000873">
    <property type="entry name" value="AMP-dep_synth/lig_dom"/>
</dbReference>
<dbReference type="PANTHER" id="PTHR24096">
    <property type="entry name" value="LONG-CHAIN-FATTY-ACID--COA LIGASE"/>
    <property type="match status" value="1"/>
</dbReference>
<dbReference type="InterPro" id="IPR045851">
    <property type="entry name" value="AMP-bd_C_sf"/>
</dbReference>
<keyword evidence="4" id="KW-0576">Peroxisome</keyword>
<evidence type="ECO:0000313" key="8">
    <source>
        <dbReference type="Proteomes" id="UP000837857"/>
    </source>
</evidence>
<evidence type="ECO:0000256" key="3">
    <source>
        <dbReference type="ARBA" id="ARBA00022598"/>
    </source>
</evidence>
<proteinExistence type="inferred from homology"/>
<evidence type="ECO:0000256" key="2">
    <source>
        <dbReference type="ARBA" id="ARBA00006432"/>
    </source>
</evidence>
<comment type="similarity">
    <text evidence="2">Belongs to the ATP-dependent AMP-binding enzyme family.</text>
</comment>
<sequence length="548" mass="61404">MGSLKQHSDAVHLFMSDLGSRVVAKSGIASDKYHIGKLILQSFKDAPDHILQIDGATGESETFQSALERTVRCATAFRALGLKTNDVILVSGPNHIDLTIPMYAAFYLGISVACMDPLLGMKEQQDAFQICLPKLIFCQSEKKEEAKEAAKNLNLEVRIVTFDKGTNNCDFSYFLKKYGDNMPVEKFEAANFEPEDTIAFLVSTSGTTGVPKCAALTHKNISIGWPYFWITSWKFPTPTERALIVSPLQWISATSSYVLSPILRFTRVQSSLPSTMEHMYFLINKYKPSFTMISPNTMTSLLKPGDRDKCDFSCFKIILLAGSAVQKTLLETVQKVMPEVSAYNTYGLTEATAVVFNPVYSTLKSCGAPLGILQYRIQVTGQDIMEPNKPGELWVKGPITFKGYYNNSKATADMYTEDKWIKSGDIHYFDENCKYYFVDRLKLLLKYRNHQISPIEIESTILKHPGVLDVAVTGIADYECGELPVACVVPHENYQLTAQEIKDMVKESLTDTKQLRGGVIFMKELPLTSSSKVNRNKLREIVQNMKTE</sequence>